<organism evidence="8 9">
    <name type="scientific">Candidatus Malacoplasma girerdii</name>
    <dbReference type="NCBI Taxonomy" id="1318617"/>
    <lineage>
        <taxon>Bacteria</taxon>
        <taxon>Bacillati</taxon>
        <taxon>Mycoplasmatota</taxon>
        <taxon>Mycoplasmoidales</taxon>
        <taxon>Mycoplasmoidaceae</taxon>
        <taxon>Malacoplasma</taxon>
    </lineage>
</organism>
<dbReference type="Proteomes" id="UP000030066">
    <property type="component" value="Chromosome"/>
</dbReference>
<dbReference type="GO" id="GO:0005886">
    <property type="term" value="C:plasma membrane"/>
    <property type="evidence" value="ECO:0007669"/>
    <property type="project" value="UniProtKB-SubCell"/>
</dbReference>
<dbReference type="AlphaFoldDB" id="A0A097SSQ2"/>
<dbReference type="InterPro" id="IPR019264">
    <property type="entry name" value="DUF2179"/>
</dbReference>
<name>A0A097SSQ2_9BACT</name>
<dbReference type="KEGG" id="mgj:MGM1_2350"/>
<keyword evidence="9" id="KW-1185">Reference proteome</keyword>
<dbReference type="PANTHER" id="PTHR33545:SF5">
    <property type="entry name" value="UPF0750 MEMBRANE PROTEIN YITT"/>
    <property type="match status" value="1"/>
</dbReference>
<keyword evidence="3 6" id="KW-0812">Transmembrane</keyword>
<feature type="domain" description="DUF2179" evidence="7">
    <location>
        <begin position="365"/>
        <end position="416"/>
    </location>
</feature>
<dbReference type="EMBL" id="CP007711">
    <property type="protein sequence ID" value="AIV03611.1"/>
    <property type="molecule type" value="Genomic_DNA"/>
</dbReference>
<dbReference type="InterPro" id="IPR051461">
    <property type="entry name" value="UPF0750_membrane"/>
</dbReference>
<feature type="transmembrane region" description="Helical" evidence="6">
    <location>
        <begin position="41"/>
        <end position="59"/>
    </location>
</feature>
<dbReference type="STRING" id="1318617.MGM1_2350"/>
<evidence type="ECO:0000313" key="9">
    <source>
        <dbReference type="Proteomes" id="UP000030066"/>
    </source>
</evidence>
<evidence type="ECO:0000256" key="1">
    <source>
        <dbReference type="ARBA" id="ARBA00004651"/>
    </source>
</evidence>
<feature type="transmembrane region" description="Helical" evidence="6">
    <location>
        <begin position="221"/>
        <end position="238"/>
    </location>
</feature>
<dbReference type="Gene3D" id="3.30.70.120">
    <property type="match status" value="1"/>
</dbReference>
<feature type="transmembrane region" description="Helical" evidence="6">
    <location>
        <begin position="96"/>
        <end position="123"/>
    </location>
</feature>
<feature type="transmembrane region" description="Helical" evidence="6">
    <location>
        <begin position="129"/>
        <end position="150"/>
    </location>
</feature>
<evidence type="ECO:0000256" key="2">
    <source>
        <dbReference type="ARBA" id="ARBA00022475"/>
    </source>
</evidence>
<evidence type="ECO:0000256" key="5">
    <source>
        <dbReference type="ARBA" id="ARBA00023136"/>
    </source>
</evidence>
<proteinExistence type="predicted"/>
<feature type="transmembrane region" description="Helical" evidence="6">
    <location>
        <begin position="276"/>
        <end position="298"/>
    </location>
</feature>
<comment type="subcellular location">
    <subcellularLocation>
        <location evidence="1">Cell membrane</location>
        <topology evidence="1">Multi-pass membrane protein</topology>
    </subcellularLocation>
</comment>
<keyword evidence="5 6" id="KW-0472">Membrane</keyword>
<feature type="transmembrane region" description="Helical" evidence="6">
    <location>
        <begin position="310"/>
        <end position="334"/>
    </location>
</feature>
<dbReference type="eggNOG" id="COG1284">
    <property type="taxonomic scope" value="Bacteria"/>
</dbReference>
<keyword evidence="4 6" id="KW-1133">Transmembrane helix</keyword>
<protein>
    <recommendedName>
        <fullName evidence="7">DUF2179 domain-containing protein</fullName>
    </recommendedName>
</protein>
<evidence type="ECO:0000256" key="6">
    <source>
        <dbReference type="SAM" id="Phobius"/>
    </source>
</evidence>
<sequence length="435" mass="49189">MKPAKKKAINFQRDSTQDVQFSSQIIKLSWFYNITIYKHKIILAIVLGCLLSISTLFLVENPGLYSGGIGSFFQGLARMIALLINGTKKVGYEHTFLDIFIYNCFFWGMYLIFNLSLLAFLSITMNKKFIFLSLAFILSAQLFGFSLALIPGIEKITIFGDATSVNEIQHVNNISCIIFDPNAWPSLPKSISWDTYDWSTIEYNRNNVSVLVKNDIETENIVRAFILFLYIIVHSLIASFTNSLAFIIGSSTGGTETFSIYLSEIKNKELHSVLKISQLFFMTIGVLLGSYFTNFIVFSDHIEIYSTWRYAISANYLAAILWILVNSFVINILYPSKKIVHLEIFTSDVEKILNKLKEVDYTHPTTVIKSFGGYSRKENSVLITVCPVVQVSNLVQAIREIDTRCLISTININNCDGHVKILKCNSKVKVSTNNG</sequence>
<evidence type="ECO:0000256" key="3">
    <source>
        <dbReference type="ARBA" id="ARBA00022692"/>
    </source>
</evidence>
<evidence type="ECO:0000259" key="7">
    <source>
        <dbReference type="Pfam" id="PF10035"/>
    </source>
</evidence>
<keyword evidence="2" id="KW-1003">Cell membrane</keyword>
<dbReference type="Pfam" id="PF10035">
    <property type="entry name" value="DUF2179"/>
    <property type="match status" value="1"/>
</dbReference>
<dbReference type="PANTHER" id="PTHR33545">
    <property type="entry name" value="UPF0750 MEMBRANE PROTEIN YITT-RELATED"/>
    <property type="match status" value="1"/>
</dbReference>
<dbReference type="InterPro" id="IPR015867">
    <property type="entry name" value="N-reg_PII/ATP_PRibTrfase_C"/>
</dbReference>
<evidence type="ECO:0000256" key="4">
    <source>
        <dbReference type="ARBA" id="ARBA00022989"/>
    </source>
</evidence>
<feature type="transmembrane region" description="Helical" evidence="6">
    <location>
        <begin position="65"/>
        <end position="84"/>
    </location>
</feature>
<gene>
    <name evidence="8" type="ORF">MGM1_2350</name>
</gene>
<dbReference type="HOGENOM" id="CLU_043038_1_0_14"/>
<accession>A0A097SSQ2</accession>
<evidence type="ECO:0000313" key="8">
    <source>
        <dbReference type="EMBL" id="AIV03611.1"/>
    </source>
</evidence>
<reference evidence="8 9" key="1">
    <citation type="journal article" date="2014" name="PLoS ONE">
        <title>An emerging Mycoplasma associated with trichomoniasis, vaginal infection and disease.</title>
        <authorList>
            <consortium name="Vaginal Microbiome Consortium"/>
            <person name="Fettweis J.M."/>
            <person name="Serrano M.G."/>
            <person name="Huang B."/>
            <person name="Brooks J.P."/>
            <person name="Glascock A.L."/>
            <person name="Sheth N.U."/>
            <person name="Strauss J.F.III."/>
            <person name="Jefferson K.K."/>
            <person name="Buck G.A."/>
        </authorList>
    </citation>
    <scope>NUCLEOTIDE SEQUENCE [LARGE SCALE GENOMIC DNA]</scope>
    <source>
        <strain evidence="8 9">VCU_M1</strain>
    </source>
</reference>